<dbReference type="InterPro" id="IPR027413">
    <property type="entry name" value="GROEL-like_equatorial_sf"/>
</dbReference>
<evidence type="ECO:0000256" key="3">
    <source>
        <dbReference type="ARBA" id="ARBA00022840"/>
    </source>
</evidence>
<evidence type="ECO:0000256" key="5">
    <source>
        <dbReference type="RuleBase" id="RU004187"/>
    </source>
</evidence>
<accession>M0NM73</accession>
<dbReference type="AlphaFoldDB" id="M0NM73"/>
<dbReference type="Proteomes" id="UP000011650">
    <property type="component" value="Unassembled WGS sequence"/>
</dbReference>
<feature type="region of interest" description="Disordered" evidence="6">
    <location>
        <begin position="1"/>
        <end position="21"/>
    </location>
</feature>
<dbReference type="InterPro" id="IPR027410">
    <property type="entry name" value="TCP-1-like_intermed_sf"/>
</dbReference>
<dbReference type="Gene3D" id="1.10.560.10">
    <property type="entry name" value="GroEL-like equatorial domain"/>
    <property type="match status" value="1"/>
</dbReference>
<dbReference type="Pfam" id="PF00118">
    <property type="entry name" value="Cpn60_TCP1"/>
    <property type="match status" value="1"/>
</dbReference>
<dbReference type="InterPro" id="IPR027409">
    <property type="entry name" value="GroEL-like_apical_dom_sf"/>
</dbReference>
<dbReference type="STRING" id="1227482.C469_12730"/>
<keyword evidence="2 5" id="KW-0547">Nucleotide-binding</keyword>
<dbReference type="PATRIC" id="fig|1227482.3.peg.2574"/>
<evidence type="ECO:0000313" key="7">
    <source>
        <dbReference type="EMBL" id="EMA58688.1"/>
    </source>
</evidence>
<keyword evidence="4 5" id="KW-0143">Chaperone</keyword>
<dbReference type="Gene3D" id="3.50.7.10">
    <property type="entry name" value="GroEL"/>
    <property type="match status" value="1"/>
</dbReference>
<comment type="caution">
    <text evidence="7">The sequence shown here is derived from an EMBL/GenBank/DDBJ whole genome shotgun (WGS) entry which is preliminary data.</text>
</comment>
<name>M0NM73_9EURY</name>
<proteinExistence type="inferred from homology"/>
<dbReference type="Gene3D" id="3.30.260.10">
    <property type="entry name" value="TCP-1-like chaperonin intermediate domain"/>
    <property type="match status" value="1"/>
</dbReference>
<dbReference type="OrthoDB" id="220849at2157"/>
<dbReference type="EMBL" id="AOJG01000034">
    <property type="protein sequence ID" value="EMA58688.1"/>
    <property type="molecule type" value="Genomic_DNA"/>
</dbReference>
<gene>
    <name evidence="7" type="ORF">C469_12730</name>
</gene>
<dbReference type="RefSeq" id="WP_008007122.1">
    <property type="nucleotide sequence ID" value="NZ_AOJG01000034.1"/>
</dbReference>
<dbReference type="SUPFAM" id="SSF54849">
    <property type="entry name" value="GroEL-intermediate domain like"/>
    <property type="match status" value="1"/>
</dbReference>
<protein>
    <submittedName>
        <fullName evidence="7">Chaperonin Cpn60/TCP-1</fullName>
    </submittedName>
</protein>
<feature type="compositionally biased region" description="Basic and acidic residues" evidence="6">
    <location>
        <begin position="534"/>
        <end position="558"/>
    </location>
</feature>
<evidence type="ECO:0000256" key="1">
    <source>
        <dbReference type="ARBA" id="ARBA00008020"/>
    </source>
</evidence>
<dbReference type="GO" id="GO:0140662">
    <property type="term" value="F:ATP-dependent protein folding chaperone"/>
    <property type="evidence" value="ECO:0007669"/>
    <property type="project" value="InterPro"/>
</dbReference>
<dbReference type="SUPFAM" id="SSF52029">
    <property type="entry name" value="GroEL apical domain-like"/>
    <property type="match status" value="1"/>
</dbReference>
<organism evidence="7 8">
    <name type="scientific">Halorubrum lipolyticum DSM 21995</name>
    <dbReference type="NCBI Taxonomy" id="1227482"/>
    <lineage>
        <taxon>Archaea</taxon>
        <taxon>Methanobacteriati</taxon>
        <taxon>Methanobacteriota</taxon>
        <taxon>Stenosarchaea group</taxon>
        <taxon>Halobacteria</taxon>
        <taxon>Halobacteriales</taxon>
        <taxon>Haloferacaceae</taxon>
        <taxon>Halorubrum</taxon>
    </lineage>
</organism>
<reference evidence="7 8" key="1">
    <citation type="journal article" date="2014" name="PLoS Genet.">
        <title>Phylogenetically driven sequencing of extremely halophilic archaea reveals strategies for static and dynamic osmo-response.</title>
        <authorList>
            <person name="Becker E.A."/>
            <person name="Seitzer P.M."/>
            <person name="Tritt A."/>
            <person name="Larsen D."/>
            <person name="Krusor M."/>
            <person name="Yao A.I."/>
            <person name="Wu D."/>
            <person name="Madern D."/>
            <person name="Eisen J.A."/>
            <person name="Darling A.E."/>
            <person name="Facciotti M.T."/>
        </authorList>
    </citation>
    <scope>NUCLEOTIDE SEQUENCE [LARGE SCALE GENOMIC DNA]</scope>
    <source>
        <strain evidence="7 8">DSM 21995</strain>
    </source>
</reference>
<dbReference type="InterPro" id="IPR002423">
    <property type="entry name" value="Cpn60/GroEL/TCP-1"/>
</dbReference>
<dbReference type="InterPro" id="IPR017998">
    <property type="entry name" value="Chaperone_TCP-1"/>
</dbReference>
<dbReference type="SUPFAM" id="SSF48592">
    <property type="entry name" value="GroEL equatorial domain-like"/>
    <property type="match status" value="1"/>
</dbReference>
<comment type="similarity">
    <text evidence="1 5">Belongs to the TCP-1 chaperonin family.</text>
</comment>
<dbReference type="PRINTS" id="PR00304">
    <property type="entry name" value="TCOMPLEXTCP1"/>
</dbReference>
<evidence type="ECO:0000256" key="2">
    <source>
        <dbReference type="ARBA" id="ARBA00022741"/>
    </source>
</evidence>
<feature type="region of interest" description="Disordered" evidence="6">
    <location>
        <begin position="513"/>
        <end position="575"/>
    </location>
</feature>
<dbReference type="GO" id="GO:0005524">
    <property type="term" value="F:ATP binding"/>
    <property type="evidence" value="ECO:0007669"/>
    <property type="project" value="UniProtKB-KW"/>
</dbReference>
<evidence type="ECO:0000313" key="8">
    <source>
        <dbReference type="Proteomes" id="UP000011650"/>
    </source>
</evidence>
<sequence>MAFTTEATEESSTERGADDLLGPGRAIAATLRGTLGPNGLDKMVIDRSGSVVVTNTGATVLDGLEIDAPIGRVIRDAIRTHARHVGDGTTTTALLVGELLDAADGLVERGLHPTSVVDGYASAMSHARDALDELTVPVDPGDERVREVASTAVTGRWDAASARRFADITVDALRSVDFDAARLTLHAYPGGELADSERVTGILVDLDGSSTTVDGFGTDGRRTLADPTVALVDGEVTTPTAEASGTVTVRSPDDLAAVREHERAAESELVRSIADRDVDVLVCQKSINDAAKTELARAGVLPVERTRRDEFDAIARAADATPVTAVADLERDELGRAGSVRRRSVGGGTVVELSGLPGESHESLLLRGGTPHVAEETKRIVEDCLAVARHAASGGGVVPGGGAGMTAVFRAVADRASSVDDRSALALDAFAEAVTVIPRALARNAGADPIDALVALRNRHHDGETAAGVARSGAVRDMFDAGVVEPVAVPARCLETAVRTAGLVLRVDETLDAKPIDGSGADGDGHRGTGHSGGDGHGHAHGDGHGHGDGHAHAHGDGRGSGGGRDGGYPWALSH</sequence>
<evidence type="ECO:0000256" key="6">
    <source>
        <dbReference type="SAM" id="MobiDB-lite"/>
    </source>
</evidence>
<keyword evidence="8" id="KW-1185">Reference proteome</keyword>
<evidence type="ECO:0000256" key="4">
    <source>
        <dbReference type="ARBA" id="ARBA00023186"/>
    </source>
</evidence>
<keyword evidence="3 5" id="KW-0067">ATP-binding</keyword>
<dbReference type="PANTHER" id="PTHR11353">
    <property type="entry name" value="CHAPERONIN"/>
    <property type="match status" value="1"/>
</dbReference>